<dbReference type="Gene3D" id="3.40.50.150">
    <property type="entry name" value="Vaccinia Virus protein VP39"/>
    <property type="match status" value="1"/>
</dbReference>
<sequence length="317" mass="36096">MESDEAVQSTNDDASECKRSAVRLGYWQDRFIGVLARATERKPPEINRGYFARTQGVTLFVKQFLKVVGEKCQIINIGAGFDTLYWRLKDMDLKVENFTEIDFPSVTARKCYAIKRSKVLLDGLGITDGEVKFSSTELHGGNYHLVGADVRNLADVAQKLRESEVDLRLPTLFLAECVLVYIECAQVTRLLAWIVEHFSNALFVNYEQVNMCDRFGNIMLENLRARGCPLSGVESCKSLDTQKKRFLNANWDGAKAWTMVDVYAAIDPSERHRVEKLEMLDEQELLTQLFQHYCISVAWKGPVLQGGIRLSEYDDNE</sequence>
<dbReference type="InterPro" id="IPR016651">
    <property type="entry name" value="LCMT1"/>
</dbReference>
<gene>
    <name evidence="9" type="ORF">AAG570_006073</name>
</gene>
<dbReference type="AlphaFoldDB" id="A0ABD0YC06"/>
<evidence type="ECO:0000256" key="5">
    <source>
        <dbReference type="ARBA" id="ARBA00022679"/>
    </source>
</evidence>
<evidence type="ECO:0000256" key="2">
    <source>
        <dbReference type="ARBA" id="ARBA00003455"/>
    </source>
</evidence>
<comment type="function">
    <text evidence="2 7">Methylates the carboxyl group of the C-terminal leucine residue of protein phosphatase 2A catalytic subunits to form alpha-leucine ester residues.</text>
</comment>
<keyword evidence="4 7" id="KW-0489">Methyltransferase</keyword>
<comment type="similarity">
    <text evidence="3 7">Belongs to the methyltransferase superfamily. LCMT family.</text>
</comment>
<protein>
    <recommendedName>
        <fullName evidence="7">Leucine carboxyl methyltransferase 1</fullName>
        <ecNumber evidence="7">2.1.1.233</ecNumber>
    </recommendedName>
</protein>
<dbReference type="Proteomes" id="UP001558652">
    <property type="component" value="Unassembled WGS sequence"/>
</dbReference>
<dbReference type="SUPFAM" id="SSF53335">
    <property type="entry name" value="S-adenosyl-L-methionine-dependent methyltransferases"/>
    <property type="match status" value="1"/>
</dbReference>
<comment type="caution">
    <text evidence="9">The sequence shown here is derived from an EMBL/GenBank/DDBJ whole genome shotgun (WGS) entry which is preliminary data.</text>
</comment>
<dbReference type="Pfam" id="PF04072">
    <property type="entry name" value="LCM"/>
    <property type="match status" value="1"/>
</dbReference>
<feature type="binding site" evidence="8">
    <location>
        <position position="53"/>
    </location>
    <ligand>
        <name>S-adenosyl-L-methionine</name>
        <dbReference type="ChEBI" id="CHEBI:59789"/>
    </ligand>
</feature>
<accession>A0ABD0YC06</accession>
<dbReference type="PANTHER" id="PTHR13600:SF33">
    <property type="entry name" value="LEUCINE CARBOXYL METHYLTRANSFERASE 1"/>
    <property type="match status" value="1"/>
</dbReference>
<keyword evidence="10" id="KW-1185">Reference proteome</keyword>
<evidence type="ECO:0000313" key="10">
    <source>
        <dbReference type="Proteomes" id="UP001558652"/>
    </source>
</evidence>
<dbReference type="InterPro" id="IPR029063">
    <property type="entry name" value="SAM-dependent_MTases_sf"/>
</dbReference>
<feature type="binding site" evidence="8">
    <location>
        <begin position="149"/>
        <end position="150"/>
    </location>
    <ligand>
        <name>S-adenosyl-L-methionine</name>
        <dbReference type="ChEBI" id="CHEBI:59789"/>
    </ligand>
</feature>
<comment type="catalytic activity">
    <reaction evidence="1 7">
        <text>[phosphatase 2A protein]-C-terminal L-leucine + S-adenosyl-L-methionine = [phosphatase 2A protein]-C-terminal L-leucine methyl ester + S-adenosyl-L-homocysteine</text>
        <dbReference type="Rhea" id="RHEA:48544"/>
        <dbReference type="Rhea" id="RHEA-COMP:12134"/>
        <dbReference type="Rhea" id="RHEA-COMP:12135"/>
        <dbReference type="ChEBI" id="CHEBI:57856"/>
        <dbReference type="ChEBI" id="CHEBI:59789"/>
        <dbReference type="ChEBI" id="CHEBI:90516"/>
        <dbReference type="ChEBI" id="CHEBI:90517"/>
        <dbReference type="EC" id="2.1.1.233"/>
    </reaction>
</comment>
<keyword evidence="6 7" id="KW-0949">S-adenosyl-L-methionine</keyword>
<evidence type="ECO:0000256" key="6">
    <source>
        <dbReference type="ARBA" id="ARBA00022691"/>
    </source>
</evidence>
<proteinExistence type="inferred from homology"/>
<name>A0ABD0YC06_9HEMI</name>
<dbReference type="GO" id="GO:0009966">
    <property type="term" value="P:regulation of signal transduction"/>
    <property type="evidence" value="ECO:0007669"/>
    <property type="project" value="UniProtKB-ARBA"/>
</dbReference>
<evidence type="ECO:0000313" key="9">
    <source>
        <dbReference type="EMBL" id="KAL1115783.1"/>
    </source>
</evidence>
<reference evidence="9 10" key="1">
    <citation type="submission" date="2024-07" db="EMBL/GenBank/DDBJ databases">
        <title>Chromosome-level genome assembly of the water stick insect Ranatra chinensis (Heteroptera: Nepidae).</title>
        <authorList>
            <person name="Liu X."/>
        </authorList>
    </citation>
    <scope>NUCLEOTIDE SEQUENCE [LARGE SCALE GENOMIC DNA]</scope>
    <source>
        <strain evidence="9">Cailab_2021Rc</strain>
        <tissue evidence="9">Muscle</tissue>
    </source>
</reference>
<dbReference type="EC" id="2.1.1.233" evidence="7"/>
<dbReference type="GO" id="GO:0018423">
    <property type="term" value="F:protein C-terminal leucine carboxyl O-methyltransferase activity"/>
    <property type="evidence" value="ECO:0007669"/>
    <property type="project" value="UniProtKB-EC"/>
</dbReference>
<organism evidence="9 10">
    <name type="scientific">Ranatra chinensis</name>
    <dbReference type="NCBI Taxonomy" id="642074"/>
    <lineage>
        <taxon>Eukaryota</taxon>
        <taxon>Metazoa</taxon>
        <taxon>Ecdysozoa</taxon>
        <taxon>Arthropoda</taxon>
        <taxon>Hexapoda</taxon>
        <taxon>Insecta</taxon>
        <taxon>Pterygota</taxon>
        <taxon>Neoptera</taxon>
        <taxon>Paraneoptera</taxon>
        <taxon>Hemiptera</taxon>
        <taxon>Heteroptera</taxon>
        <taxon>Panheteroptera</taxon>
        <taxon>Nepomorpha</taxon>
        <taxon>Nepidae</taxon>
        <taxon>Ranatrinae</taxon>
        <taxon>Ranatra</taxon>
    </lineage>
</organism>
<dbReference type="FunFam" id="3.40.50.150:FF:000092">
    <property type="entry name" value="Leucine carboxyl methyltransferase 1"/>
    <property type="match status" value="1"/>
</dbReference>
<evidence type="ECO:0000256" key="1">
    <source>
        <dbReference type="ARBA" id="ARBA00000724"/>
    </source>
</evidence>
<evidence type="ECO:0000256" key="4">
    <source>
        <dbReference type="ARBA" id="ARBA00022603"/>
    </source>
</evidence>
<feature type="binding site" evidence="8">
    <location>
        <position position="78"/>
    </location>
    <ligand>
        <name>S-adenosyl-L-methionine</name>
        <dbReference type="ChEBI" id="CHEBI:59789"/>
    </ligand>
</feature>
<dbReference type="PIRSF" id="PIRSF016305">
    <property type="entry name" value="LCM_mtfrase"/>
    <property type="match status" value="1"/>
</dbReference>
<dbReference type="GO" id="GO:0032259">
    <property type="term" value="P:methylation"/>
    <property type="evidence" value="ECO:0007669"/>
    <property type="project" value="UniProtKB-KW"/>
</dbReference>
<evidence type="ECO:0000256" key="8">
    <source>
        <dbReference type="PIRSR" id="PIRSR016305-1"/>
    </source>
</evidence>
<feature type="binding site" evidence="8">
    <location>
        <position position="176"/>
    </location>
    <ligand>
        <name>S-adenosyl-L-methionine</name>
        <dbReference type="ChEBI" id="CHEBI:59789"/>
    </ligand>
</feature>
<keyword evidence="5 7" id="KW-0808">Transferase</keyword>
<dbReference type="PANTHER" id="PTHR13600">
    <property type="entry name" value="LEUCINE CARBOXYL METHYLTRANSFERASE"/>
    <property type="match status" value="1"/>
</dbReference>
<dbReference type="EMBL" id="JBFDAA010000019">
    <property type="protein sequence ID" value="KAL1115783.1"/>
    <property type="molecule type" value="Genomic_DNA"/>
</dbReference>
<evidence type="ECO:0000256" key="7">
    <source>
        <dbReference type="PIRNR" id="PIRNR016305"/>
    </source>
</evidence>
<dbReference type="InterPro" id="IPR007213">
    <property type="entry name" value="Ppm1/Ppm2/Tcmp"/>
</dbReference>
<evidence type="ECO:0000256" key="3">
    <source>
        <dbReference type="ARBA" id="ARBA00010703"/>
    </source>
</evidence>